<dbReference type="HAMAP" id="MF_02065">
    <property type="entry name" value="MltG"/>
    <property type="match status" value="1"/>
</dbReference>
<dbReference type="EMBL" id="MEZK01000030">
    <property type="protein sequence ID" value="OGD61882.1"/>
    <property type="molecule type" value="Genomic_DNA"/>
</dbReference>
<dbReference type="Proteomes" id="UP000177006">
    <property type="component" value="Unassembled WGS sequence"/>
</dbReference>
<dbReference type="AlphaFoldDB" id="A0A1F5E3C4"/>
<feature type="transmembrane region" description="Helical" evidence="7">
    <location>
        <begin position="7"/>
        <end position="32"/>
    </location>
</feature>
<keyword evidence="3 7" id="KW-1133">Transmembrane helix</keyword>
<keyword evidence="4 7" id="KW-0472">Membrane</keyword>
<keyword evidence="1 7" id="KW-1003">Cell membrane</keyword>
<reference evidence="8 9" key="1">
    <citation type="journal article" date="2016" name="Nat. Commun.">
        <title>Thousands of microbial genomes shed light on interconnected biogeochemical processes in an aquifer system.</title>
        <authorList>
            <person name="Anantharaman K."/>
            <person name="Brown C.T."/>
            <person name="Hug L.A."/>
            <person name="Sharon I."/>
            <person name="Castelle C.J."/>
            <person name="Probst A.J."/>
            <person name="Thomas B.C."/>
            <person name="Singh A."/>
            <person name="Wilkins M.J."/>
            <person name="Karaoz U."/>
            <person name="Brodie E.L."/>
            <person name="Williams K.H."/>
            <person name="Hubbard S.S."/>
            <person name="Banfield J.F."/>
        </authorList>
    </citation>
    <scope>NUCLEOTIDE SEQUENCE [LARGE SCALE GENOMIC DNA]</scope>
</reference>
<evidence type="ECO:0000313" key="9">
    <source>
        <dbReference type="Proteomes" id="UP000177006"/>
    </source>
</evidence>
<comment type="caution">
    <text evidence="8">The sequence shown here is derived from an EMBL/GenBank/DDBJ whole genome shotgun (WGS) entry which is preliminary data.</text>
</comment>
<comment type="similarity">
    <text evidence="7">Belongs to the transglycosylase MltG family.</text>
</comment>
<dbReference type="Pfam" id="PF02618">
    <property type="entry name" value="YceG"/>
    <property type="match status" value="1"/>
</dbReference>
<dbReference type="EC" id="4.2.2.29" evidence="7"/>
<keyword evidence="2 7" id="KW-0812">Transmembrane</keyword>
<dbReference type="PANTHER" id="PTHR30518:SF2">
    <property type="entry name" value="ENDOLYTIC MUREIN TRANSGLYCOSYLASE"/>
    <property type="match status" value="1"/>
</dbReference>
<comment type="subcellular location">
    <subcellularLocation>
        <location evidence="7">Cell membrane</location>
        <topology evidence="7">Single-pass membrane protein</topology>
    </subcellularLocation>
</comment>
<dbReference type="GO" id="GO:0008932">
    <property type="term" value="F:lytic endotransglycosylase activity"/>
    <property type="evidence" value="ECO:0007669"/>
    <property type="project" value="UniProtKB-UniRule"/>
</dbReference>
<name>A0A1F5E3C4_9BACT</name>
<dbReference type="NCBIfam" id="TIGR00247">
    <property type="entry name" value="endolytic transglycosylase MltG"/>
    <property type="match status" value="1"/>
</dbReference>
<evidence type="ECO:0000256" key="6">
    <source>
        <dbReference type="ARBA" id="ARBA00023316"/>
    </source>
</evidence>
<keyword evidence="5 7" id="KW-0456">Lyase</keyword>
<dbReference type="STRING" id="1797457.A2160_00785"/>
<dbReference type="GO" id="GO:0071555">
    <property type="term" value="P:cell wall organization"/>
    <property type="evidence" value="ECO:0007669"/>
    <property type="project" value="UniProtKB-KW"/>
</dbReference>
<comment type="function">
    <text evidence="7">Functions as a peptidoglycan terminase that cleaves nascent peptidoglycan strands endolytically to terminate their elongation.</text>
</comment>
<proteinExistence type="inferred from homology"/>
<sequence>MAKKSKLPALAILIVILALVVGLPLVFLSWWWQVTIPIDPQDTEKQIIVVPKGAGVSTIAQTLKEKGLIRQELAFKIMVTKEGMAKNLQAGDFYLNKSMNLFEIAQTLTHGTVDVWVTVPEGLRREEMVAILTKSFSNQGVDFDGPGFLAASKNLEGYLFPDTYLVPKIATADQIVKIFRDTFDTKMPDQEKLEANKLGLSFSQVVILASLVEREAKYNQDRAIVAGILVKRLKKDWPLQIDATIQYALGTKNCQGKTECNWWPQVTDTKLDSVYNTYLKQGLPPTPICNPSLTSIKAVLKPQDTKYWYYVSDSGGHLHYAETLEEQKTNITEYVK</sequence>
<dbReference type="GO" id="GO:0009252">
    <property type="term" value="P:peptidoglycan biosynthetic process"/>
    <property type="evidence" value="ECO:0007669"/>
    <property type="project" value="UniProtKB-UniRule"/>
</dbReference>
<dbReference type="Gene3D" id="3.30.1490.480">
    <property type="entry name" value="Endolytic murein transglycosylase"/>
    <property type="match status" value="1"/>
</dbReference>
<organism evidence="8 9">
    <name type="scientific">Candidatus Beckwithbacteria bacterium RBG_13_42_9</name>
    <dbReference type="NCBI Taxonomy" id="1797457"/>
    <lineage>
        <taxon>Bacteria</taxon>
        <taxon>Candidatus Beckwithiibacteriota</taxon>
    </lineage>
</organism>
<evidence type="ECO:0000256" key="2">
    <source>
        <dbReference type="ARBA" id="ARBA00022692"/>
    </source>
</evidence>
<evidence type="ECO:0000256" key="7">
    <source>
        <dbReference type="HAMAP-Rule" id="MF_02065"/>
    </source>
</evidence>
<dbReference type="PANTHER" id="PTHR30518">
    <property type="entry name" value="ENDOLYTIC MUREIN TRANSGLYCOSYLASE"/>
    <property type="match status" value="1"/>
</dbReference>
<evidence type="ECO:0000256" key="4">
    <source>
        <dbReference type="ARBA" id="ARBA00023136"/>
    </source>
</evidence>
<comment type="catalytic activity">
    <reaction evidence="7">
        <text>a peptidoglycan chain = a peptidoglycan chain with N-acetyl-1,6-anhydromuramyl-[peptide] at the reducing end + a peptidoglycan chain with N-acetylglucosamine at the non-reducing end.</text>
        <dbReference type="EC" id="4.2.2.29"/>
    </reaction>
</comment>
<dbReference type="GO" id="GO:0005886">
    <property type="term" value="C:plasma membrane"/>
    <property type="evidence" value="ECO:0007669"/>
    <property type="project" value="UniProtKB-SubCell"/>
</dbReference>
<evidence type="ECO:0000256" key="5">
    <source>
        <dbReference type="ARBA" id="ARBA00023239"/>
    </source>
</evidence>
<dbReference type="InterPro" id="IPR003770">
    <property type="entry name" value="MLTG-like"/>
</dbReference>
<protein>
    <recommendedName>
        <fullName evidence="7">Endolytic murein transglycosylase</fullName>
        <ecNumber evidence="7">4.2.2.29</ecNumber>
    </recommendedName>
    <alternativeName>
        <fullName evidence="7">Peptidoglycan lytic transglycosylase</fullName>
    </alternativeName>
    <alternativeName>
        <fullName evidence="7">Peptidoglycan polymerization terminase</fullName>
    </alternativeName>
</protein>
<keyword evidence="6 7" id="KW-0961">Cell wall biogenesis/degradation</keyword>
<dbReference type="CDD" id="cd08010">
    <property type="entry name" value="MltG_like"/>
    <property type="match status" value="1"/>
</dbReference>
<evidence type="ECO:0000256" key="3">
    <source>
        <dbReference type="ARBA" id="ARBA00022989"/>
    </source>
</evidence>
<feature type="site" description="Important for catalytic activity" evidence="7">
    <location>
        <position position="215"/>
    </location>
</feature>
<evidence type="ECO:0000256" key="1">
    <source>
        <dbReference type="ARBA" id="ARBA00022475"/>
    </source>
</evidence>
<gene>
    <name evidence="7" type="primary">mltG</name>
    <name evidence="8" type="ORF">A2160_00785</name>
</gene>
<evidence type="ECO:0000313" key="8">
    <source>
        <dbReference type="EMBL" id="OGD61882.1"/>
    </source>
</evidence>
<accession>A0A1F5E3C4</accession>